<proteinExistence type="predicted"/>
<dbReference type="EMBL" id="AKJY01000063">
    <property type="protein sequence ID" value="EJL69988.1"/>
    <property type="molecule type" value="Genomic_DNA"/>
</dbReference>
<dbReference type="Proteomes" id="UP000007509">
    <property type="component" value="Unassembled WGS sequence"/>
</dbReference>
<gene>
    <name evidence="1" type="ORF">PMI13_02997</name>
</gene>
<evidence type="ECO:0000313" key="1">
    <source>
        <dbReference type="EMBL" id="EJL69988.1"/>
    </source>
</evidence>
<protein>
    <submittedName>
        <fullName evidence="1">Uncharacterized protein</fullName>
    </submittedName>
</protein>
<name>J2K9U9_9FLAO</name>
<organism evidence="1 2">
    <name type="scientific">Chryseobacterium populi</name>
    <dbReference type="NCBI Taxonomy" id="1144316"/>
    <lineage>
        <taxon>Bacteria</taxon>
        <taxon>Pseudomonadati</taxon>
        <taxon>Bacteroidota</taxon>
        <taxon>Flavobacteriia</taxon>
        <taxon>Flavobacteriales</taxon>
        <taxon>Weeksellaceae</taxon>
        <taxon>Chryseobacterium group</taxon>
        <taxon>Chryseobacterium</taxon>
    </lineage>
</organism>
<comment type="caution">
    <text evidence="1">The sequence shown here is derived from an EMBL/GenBank/DDBJ whole genome shotgun (WGS) entry which is preliminary data.</text>
</comment>
<dbReference type="SUPFAM" id="SSF48452">
    <property type="entry name" value="TPR-like"/>
    <property type="match status" value="1"/>
</dbReference>
<accession>J2K9U9</accession>
<dbReference type="AlphaFoldDB" id="J2K9U9"/>
<sequence>MITRKKFLALSSLGAVSLLFPNFLFSKSFKRTHIIDVDAALKEAASLRRVGKFEEAKKIYDDILAGYPGEVRAYDGLRKIILSGGQQEDVIKLLGEAVKINPENADIKQRLYREYFNAAMGNKKLAGTLGIEGRVLVEVKEKYASFLEGHSNHHNIAKQLEKITKFVEWNADTENPHTNAPLKKYRKDQYQYNKNRFNEYSSEQMSAKLGELLSKPNNDIRRPHIREMYQLTLKKYRKEKNTDVALEHAIKYYDTVNKQDPLFIKYIRDLAKYQKKYDTLIELEAQNHNIKKTFWSALALFDAYLRKAEDTHTPVPSELTALIPFLKDNTLAPTKKFELLTRLIKLDIITGQTDAAKNKIQEECRNMYGVSNAHTIDRLNVLAARYYVKTGNDDGKKKVVGIAVNPKSYLEDADDFVKSLAMMNLSRDSSKIVHLQNLQKLIDKL</sequence>
<keyword evidence="2" id="KW-1185">Reference proteome</keyword>
<evidence type="ECO:0000313" key="2">
    <source>
        <dbReference type="Proteomes" id="UP000007509"/>
    </source>
</evidence>
<dbReference type="Gene3D" id="1.25.40.10">
    <property type="entry name" value="Tetratricopeptide repeat domain"/>
    <property type="match status" value="1"/>
</dbReference>
<dbReference type="InterPro" id="IPR011990">
    <property type="entry name" value="TPR-like_helical_dom_sf"/>
</dbReference>
<dbReference type="OrthoDB" id="1217970at2"/>
<dbReference type="RefSeq" id="WP_007845015.1">
    <property type="nucleotide sequence ID" value="NZ_AKJY01000063.1"/>
</dbReference>
<dbReference type="PATRIC" id="fig|1144316.3.peg.3017"/>
<reference evidence="1 2" key="1">
    <citation type="journal article" date="2012" name="J. Bacteriol.">
        <title>Twenty-one genome sequences from Pseudomonas species and 19 genome sequences from diverse bacteria isolated from the rhizosphere and endosphere of Populus deltoides.</title>
        <authorList>
            <person name="Brown S.D."/>
            <person name="Utturkar S.M."/>
            <person name="Klingeman D.M."/>
            <person name="Johnson C.M."/>
            <person name="Martin S.L."/>
            <person name="Land M.L."/>
            <person name="Lu T.Y."/>
            <person name="Schadt C.W."/>
            <person name="Doktycz M.J."/>
            <person name="Pelletier D.A."/>
        </authorList>
    </citation>
    <scope>NUCLEOTIDE SEQUENCE [LARGE SCALE GENOMIC DNA]</scope>
    <source>
        <strain evidence="1 2">CF314</strain>
    </source>
</reference>